<accession>A0ABR6GWS9</accession>
<protein>
    <recommendedName>
        <fullName evidence="4">Transporter</fullName>
    </recommendedName>
</protein>
<gene>
    <name evidence="2" type="ORF">FHS28_003973</name>
</gene>
<comment type="caution">
    <text evidence="2">The sequence shown here is derived from an EMBL/GenBank/DDBJ whole genome shotgun (WGS) entry which is preliminary data.</text>
</comment>
<reference evidence="2 3" key="1">
    <citation type="submission" date="2020-08" db="EMBL/GenBank/DDBJ databases">
        <title>Genomic Encyclopedia of Type Strains, Phase III (KMG-III): the genomes of soil and plant-associated and newly described type strains.</title>
        <authorList>
            <person name="Whitman W."/>
        </authorList>
    </citation>
    <scope>NUCLEOTIDE SEQUENCE [LARGE SCALE GENOMIC DNA]</scope>
    <source>
        <strain evidence="2 3">CECT 7247</strain>
    </source>
</reference>
<keyword evidence="3" id="KW-1185">Reference proteome</keyword>
<name>A0ABR6GWS9_9BURK</name>
<organism evidence="2 3">
    <name type="scientific">Roseateles terrae</name>
    <dbReference type="NCBI Taxonomy" id="431060"/>
    <lineage>
        <taxon>Bacteria</taxon>
        <taxon>Pseudomonadati</taxon>
        <taxon>Pseudomonadota</taxon>
        <taxon>Betaproteobacteria</taxon>
        <taxon>Burkholderiales</taxon>
        <taxon>Sphaerotilaceae</taxon>
        <taxon>Roseateles</taxon>
    </lineage>
</organism>
<dbReference type="Proteomes" id="UP000574369">
    <property type="component" value="Unassembled WGS sequence"/>
</dbReference>
<proteinExistence type="predicted"/>
<feature type="signal peptide" evidence="1">
    <location>
        <begin position="1"/>
        <end position="20"/>
    </location>
</feature>
<evidence type="ECO:0008006" key="4">
    <source>
        <dbReference type="Google" id="ProtNLM"/>
    </source>
</evidence>
<evidence type="ECO:0000256" key="1">
    <source>
        <dbReference type="SAM" id="SignalP"/>
    </source>
</evidence>
<evidence type="ECO:0000313" key="3">
    <source>
        <dbReference type="Proteomes" id="UP000574369"/>
    </source>
</evidence>
<dbReference type="RefSeq" id="WP_184295262.1">
    <property type="nucleotide sequence ID" value="NZ_JACHXO010000008.1"/>
</dbReference>
<evidence type="ECO:0000313" key="2">
    <source>
        <dbReference type="EMBL" id="MBB3196551.1"/>
    </source>
</evidence>
<dbReference type="SUPFAM" id="SSF56935">
    <property type="entry name" value="Porins"/>
    <property type="match status" value="1"/>
</dbReference>
<sequence>MKRFCIAFGLLGLMPWPAWAAGGHHAVDDAAILEPGQCQLELWQERTERGGATLNHVGPGCRLGALEWGLNVDQVRVPGEGRETFIGPQAKWAMPINESWSAGLSAGATWDAGSGHYTASTWGIPVTWQVTPTLAVHGHLGMDQVAGAGSHSRRGLAAEWAPTAHWSLIGERFDDHGARHWRGGVRYLFNERVSLDLSRAAHLGSETRPWWALGLNWTFSPGAR</sequence>
<dbReference type="EMBL" id="JACHXO010000008">
    <property type="protein sequence ID" value="MBB3196551.1"/>
    <property type="molecule type" value="Genomic_DNA"/>
</dbReference>
<feature type="chain" id="PRO_5045439994" description="Transporter" evidence="1">
    <location>
        <begin position="21"/>
        <end position="224"/>
    </location>
</feature>
<keyword evidence="1" id="KW-0732">Signal</keyword>